<dbReference type="InterPro" id="IPR001387">
    <property type="entry name" value="Cro/C1-type_HTH"/>
</dbReference>
<dbReference type="GO" id="GO:0006281">
    <property type="term" value="P:DNA repair"/>
    <property type="evidence" value="ECO:0007669"/>
    <property type="project" value="InterPro"/>
</dbReference>
<dbReference type="OrthoDB" id="2447880at2759"/>
<dbReference type="Proteomes" id="UP000799772">
    <property type="component" value="Unassembled WGS sequence"/>
</dbReference>
<dbReference type="GO" id="GO:0003700">
    <property type="term" value="F:DNA-binding transcription factor activity"/>
    <property type="evidence" value="ECO:0007669"/>
    <property type="project" value="InterPro"/>
</dbReference>
<organism evidence="7 8">
    <name type="scientific">Rhizodiscina lignyota</name>
    <dbReference type="NCBI Taxonomy" id="1504668"/>
    <lineage>
        <taxon>Eukaryota</taxon>
        <taxon>Fungi</taxon>
        <taxon>Dikarya</taxon>
        <taxon>Ascomycota</taxon>
        <taxon>Pezizomycotina</taxon>
        <taxon>Dothideomycetes</taxon>
        <taxon>Pleosporomycetidae</taxon>
        <taxon>Aulographales</taxon>
        <taxon>Rhizodiscinaceae</taxon>
        <taxon>Rhizodiscina</taxon>
    </lineage>
</organism>
<evidence type="ECO:0000256" key="1">
    <source>
        <dbReference type="ARBA" id="ARBA00001947"/>
    </source>
</evidence>
<proteinExistence type="predicted"/>
<dbReference type="Gene3D" id="1.10.10.60">
    <property type="entry name" value="Homeodomain-like"/>
    <property type="match status" value="1"/>
</dbReference>
<comment type="cofactor">
    <cofactor evidence="1">
        <name>Zn(2+)</name>
        <dbReference type="ChEBI" id="CHEBI:29105"/>
    </cofactor>
</comment>
<dbReference type="GO" id="GO:0008270">
    <property type="term" value="F:zinc ion binding"/>
    <property type="evidence" value="ECO:0007669"/>
    <property type="project" value="InterPro"/>
</dbReference>
<accession>A0A9P4II57</accession>
<evidence type="ECO:0000313" key="7">
    <source>
        <dbReference type="EMBL" id="KAF2099694.1"/>
    </source>
</evidence>
<keyword evidence="4" id="KW-0010">Activator</keyword>
<reference evidence="7" key="1">
    <citation type="journal article" date="2020" name="Stud. Mycol.">
        <title>101 Dothideomycetes genomes: a test case for predicting lifestyles and emergence of pathogens.</title>
        <authorList>
            <person name="Haridas S."/>
            <person name="Albert R."/>
            <person name="Binder M."/>
            <person name="Bloem J."/>
            <person name="Labutti K."/>
            <person name="Salamov A."/>
            <person name="Andreopoulos B."/>
            <person name="Baker S."/>
            <person name="Barry K."/>
            <person name="Bills G."/>
            <person name="Bluhm B."/>
            <person name="Cannon C."/>
            <person name="Castanera R."/>
            <person name="Culley D."/>
            <person name="Daum C."/>
            <person name="Ezra D."/>
            <person name="Gonzalez J."/>
            <person name="Henrissat B."/>
            <person name="Kuo A."/>
            <person name="Liang C."/>
            <person name="Lipzen A."/>
            <person name="Lutzoni F."/>
            <person name="Magnuson J."/>
            <person name="Mondo S."/>
            <person name="Nolan M."/>
            <person name="Ohm R."/>
            <person name="Pangilinan J."/>
            <person name="Park H.-J."/>
            <person name="Ramirez L."/>
            <person name="Alfaro M."/>
            <person name="Sun H."/>
            <person name="Tritt A."/>
            <person name="Yoshinaga Y."/>
            <person name="Zwiers L.-H."/>
            <person name="Turgeon B."/>
            <person name="Goodwin S."/>
            <person name="Spatafora J."/>
            <person name="Crous P."/>
            <person name="Grigoriev I."/>
        </authorList>
    </citation>
    <scope>NUCLEOTIDE SEQUENCE</scope>
    <source>
        <strain evidence="7">CBS 133067</strain>
    </source>
</reference>
<keyword evidence="2" id="KW-0808">Transferase</keyword>
<keyword evidence="3" id="KW-0805">Transcription regulation</keyword>
<protein>
    <recommendedName>
        <fullName evidence="6">HTH araC/xylS-type domain-containing protein</fullName>
    </recommendedName>
</protein>
<keyword evidence="2" id="KW-0489">Methyltransferase</keyword>
<dbReference type="CDD" id="cd00093">
    <property type="entry name" value="HTH_XRE"/>
    <property type="match status" value="1"/>
</dbReference>
<dbReference type="InterPro" id="IPR004026">
    <property type="entry name" value="Ada_DNA_repair_Zn-bd"/>
</dbReference>
<dbReference type="GO" id="GO:0032259">
    <property type="term" value="P:methylation"/>
    <property type="evidence" value="ECO:0007669"/>
    <property type="project" value="UniProtKB-KW"/>
</dbReference>
<dbReference type="PROSITE" id="PS01124">
    <property type="entry name" value="HTH_ARAC_FAMILY_2"/>
    <property type="match status" value="1"/>
</dbReference>
<comment type="caution">
    <text evidence="7">The sequence shown here is derived from an EMBL/GenBank/DDBJ whole genome shotgun (WGS) entry which is preliminary data.</text>
</comment>
<dbReference type="AlphaFoldDB" id="A0A9P4II57"/>
<evidence type="ECO:0000256" key="2">
    <source>
        <dbReference type="ARBA" id="ARBA00022603"/>
    </source>
</evidence>
<keyword evidence="8" id="KW-1185">Reference proteome</keyword>
<keyword evidence="5" id="KW-0804">Transcription</keyword>
<dbReference type="InterPro" id="IPR035451">
    <property type="entry name" value="Ada-like_dom_sf"/>
</dbReference>
<dbReference type="InterPro" id="IPR018060">
    <property type="entry name" value="HTH_AraC"/>
</dbReference>
<dbReference type="InterPro" id="IPR009057">
    <property type="entry name" value="Homeodomain-like_sf"/>
</dbReference>
<evidence type="ECO:0000256" key="4">
    <source>
        <dbReference type="ARBA" id="ARBA00023159"/>
    </source>
</evidence>
<dbReference type="GO" id="GO:0043565">
    <property type="term" value="F:sequence-specific DNA binding"/>
    <property type="evidence" value="ECO:0007669"/>
    <property type="project" value="InterPro"/>
</dbReference>
<dbReference type="SUPFAM" id="SSF57884">
    <property type="entry name" value="Ada DNA repair protein, N-terminal domain (N-Ada 10)"/>
    <property type="match status" value="1"/>
</dbReference>
<evidence type="ECO:0000256" key="3">
    <source>
        <dbReference type="ARBA" id="ARBA00023015"/>
    </source>
</evidence>
<evidence type="ECO:0000313" key="8">
    <source>
        <dbReference type="Proteomes" id="UP000799772"/>
    </source>
</evidence>
<dbReference type="SUPFAM" id="SSF46689">
    <property type="entry name" value="Homeodomain-like"/>
    <property type="match status" value="1"/>
</dbReference>
<name>A0A9P4II57_9PEZI</name>
<dbReference type="Gene3D" id="3.40.10.10">
    <property type="entry name" value="DNA Methylphosphotriester Repair Domain"/>
    <property type="match status" value="1"/>
</dbReference>
<dbReference type="EMBL" id="ML978125">
    <property type="protein sequence ID" value="KAF2099694.1"/>
    <property type="molecule type" value="Genomic_DNA"/>
</dbReference>
<feature type="domain" description="HTH araC/xylS-type" evidence="6">
    <location>
        <begin position="115"/>
        <end position="153"/>
    </location>
</feature>
<dbReference type="Pfam" id="PF02805">
    <property type="entry name" value="Ada_Zn_binding"/>
    <property type="match status" value="1"/>
</dbReference>
<sequence>MSYETSTARWVAVSTRDKAADGLFVYAVKSTGIYCRPTCAARLARRANVDFYRTPAEAQAAGFRPCKRCKPEAIEREDPQEETVKRACDVIARVAREGGVKGESSRMGAQGREGKGLGLKELAEQVGKTPRYLHKIFKDRMGVTPKQYAEQMREMYYPSTTSSGTAVTAAGSGALTGIPTAMTTGMATGMTSGMASGITTPFDFDNFEFGVDLELSPEFELELAREFERSGSDRMSDGGGMSPEGSLGLPLTPANTQFENFPPMLNGESHDKPTAHLTPQELEEFSITQDVDEFLRLVRPLKELDWVVFDEFGNFGVRSI</sequence>
<evidence type="ECO:0000259" key="6">
    <source>
        <dbReference type="PROSITE" id="PS01124"/>
    </source>
</evidence>
<evidence type="ECO:0000256" key="5">
    <source>
        <dbReference type="ARBA" id="ARBA00023163"/>
    </source>
</evidence>
<gene>
    <name evidence="7" type="ORF">NA57DRAFT_55640</name>
</gene>
<dbReference type="GO" id="GO:0008168">
    <property type="term" value="F:methyltransferase activity"/>
    <property type="evidence" value="ECO:0007669"/>
    <property type="project" value="UniProtKB-KW"/>
</dbReference>